<organism evidence="1 2">
    <name type="scientific">Paenibacillus methanolicus</name>
    <dbReference type="NCBI Taxonomy" id="582686"/>
    <lineage>
        <taxon>Bacteria</taxon>
        <taxon>Bacillati</taxon>
        <taxon>Bacillota</taxon>
        <taxon>Bacilli</taxon>
        <taxon>Bacillales</taxon>
        <taxon>Paenibacillaceae</taxon>
        <taxon>Paenibacillus</taxon>
    </lineage>
</organism>
<dbReference type="RefSeq" id="WP_148930351.1">
    <property type="nucleotide sequence ID" value="NZ_VNHS01000006.1"/>
</dbReference>
<evidence type="ECO:0000313" key="1">
    <source>
        <dbReference type="EMBL" id="TYP73922.1"/>
    </source>
</evidence>
<comment type="caution">
    <text evidence="1">The sequence shown here is derived from an EMBL/GenBank/DDBJ whole genome shotgun (WGS) entry which is preliminary data.</text>
</comment>
<protein>
    <submittedName>
        <fullName evidence="1">Uncharacterized protein</fullName>
    </submittedName>
</protein>
<dbReference type="Pfam" id="PF26325">
    <property type="entry name" value="YhjD"/>
    <property type="match status" value="1"/>
</dbReference>
<reference evidence="1 2" key="1">
    <citation type="submission" date="2019-07" db="EMBL/GenBank/DDBJ databases">
        <title>Genomic Encyclopedia of Type Strains, Phase III (KMG-III): the genomes of soil and plant-associated and newly described type strains.</title>
        <authorList>
            <person name="Whitman W."/>
        </authorList>
    </citation>
    <scope>NUCLEOTIDE SEQUENCE [LARGE SCALE GENOMIC DNA]</scope>
    <source>
        <strain evidence="1 2">BL24</strain>
    </source>
</reference>
<accession>A0A5S5C619</accession>
<sequence length="133" mass="15099">MTRETGKGPAVQIGRELELVKRYVLLGVTVRILNHDIRVVGAAPAKLPRLYESMLRGLQDRTLLELAALRKDFREHGIRIVEELQGTGGMTARYISRGYEHSFTLGWGYVRAESERLLKCYATSHNVQSFVKI</sequence>
<keyword evidence="2" id="KW-1185">Reference proteome</keyword>
<gene>
    <name evidence="1" type="ORF">BCM02_106201</name>
</gene>
<proteinExistence type="predicted"/>
<dbReference type="InterPro" id="IPR058600">
    <property type="entry name" value="YhjD-like"/>
</dbReference>
<dbReference type="OrthoDB" id="2910298at2"/>
<name>A0A5S5C619_9BACL</name>
<evidence type="ECO:0000313" key="2">
    <source>
        <dbReference type="Proteomes" id="UP000323257"/>
    </source>
</evidence>
<dbReference type="Proteomes" id="UP000323257">
    <property type="component" value="Unassembled WGS sequence"/>
</dbReference>
<dbReference type="EMBL" id="VNHS01000006">
    <property type="protein sequence ID" value="TYP73922.1"/>
    <property type="molecule type" value="Genomic_DNA"/>
</dbReference>
<dbReference type="AlphaFoldDB" id="A0A5S5C619"/>